<keyword evidence="2" id="KW-1185">Reference proteome</keyword>
<dbReference type="Proteomes" id="UP001143509">
    <property type="component" value="Unassembled WGS sequence"/>
</dbReference>
<proteinExistence type="predicted"/>
<organism evidence="1 2">
    <name type="scientific">Brevundimonas intermedia</name>
    <dbReference type="NCBI Taxonomy" id="74315"/>
    <lineage>
        <taxon>Bacteria</taxon>
        <taxon>Pseudomonadati</taxon>
        <taxon>Pseudomonadota</taxon>
        <taxon>Alphaproteobacteria</taxon>
        <taxon>Caulobacterales</taxon>
        <taxon>Caulobacteraceae</taxon>
        <taxon>Brevundimonas</taxon>
    </lineage>
</organism>
<evidence type="ECO:0000313" key="2">
    <source>
        <dbReference type="Proteomes" id="UP001143509"/>
    </source>
</evidence>
<sequence>MAALTDYVAMVVLTQIDPYRAPMAHPSVLNVFEEPDLYPEGMTDWDIDYMHAVYDADLNRNSVAGHRAEVTRALTERRRQRSSEDVSLGED</sequence>
<gene>
    <name evidence="1" type="ORF">GCM10017620_32420</name>
</gene>
<protein>
    <submittedName>
        <fullName evidence="1">Uncharacterized protein</fullName>
    </submittedName>
</protein>
<comment type="caution">
    <text evidence="1">The sequence shown here is derived from an EMBL/GenBank/DDBJ whole genome shotgun (WGS) entry which is preliminary data.</text>
</comment>
<reference evidence="1" key="1">
    <citation type="journal article" date="2014" name="Int. J. Syst. Evol. Microbiol.">
        <title>Complete genome of a new Firmicutes species belonging to the dominant human colonic microbiota ('Ruminococcus bicirculans') reveals two chromosomes and a selective capacity to utilize plant glucans.</title>
        <authorList>
            <consortium name="NISC Comparative Sequencing Program"/>
            <person name="Wegmann U."/>
            <person name="Louis P."/>
            <person name="Goesmann A."/>
            <person name="Henrissat B."/>
            <person name="Duncan S.H."/>
            <person name="Flint H.J."/>
        </authorList>
    </citation>
    <scope>NUCLEOTIDE SEQUENCE</scope>
    <source>
        <strain evidence="1">VKM B-1499</strain>
    </source>
</reference>
<name>A0ABQ5TD32_9CAUL</name>
<accession>A0ABQ5TD32</accession>
<evidence type="ECO:0000313" key="1">
    <source>
        <dbReference type="EMBL" id="GLK50268.1"/>
    </source>
</evidence>
<dbReference type="EMBL" id="BSFD01000011">
    <property type="protein sequence ID" value="GLK50268.1"/>
    <property type="molecule type" value="Genomic_DNA"/>
</dbReference>
<reference evidence="1" key="2">
    <citation type="submission" date="2023-01" db="EMBL/GenBank/DDBJ databases">
        <authorList>
            <person name="Sun Q."/>
            <person name="Evtushenko L."/>
        </authorList>
    </citation>
    <scope>NUCLEOTIDE SEQUENCE</scope>
    <source>
        <strain evidence="1">VKM B-1499</strain>
    </source>
</reference>